<dbReference type="CDD" id="cd16329">
    <property type="entry name" value="LolA_like"/>
    <property type="match status" value="1"/>
</dbReference>
<evidence type="ECO:0000313" key="4">
    <source>
        <dbReference type="Proteomes" id="UP000192342"/>
    </source>
</evidence>
<dbReference type="EMBL" id="AQQV01000001">
    <property type="protein sequence ID" value="ORE88698.1"/>
    <property type="molecule type" value="Genomic_DNA"/>
</dbReference>
<comment type="caution">
    <text evidence="3">The sequence shown here is derived from an EMBL/GenBank/DDBJ whole genome shotgun (WGS) entry which is preliminary data.</text>
</comment>
<dbReference type="AlphaFoldDB" id="A0A1Y1SGI8"/>
<feature type="signal peptide" evidence="1">
    <location>
        <begin position="1"/>
        <end position="19"/>
    </location>
</feature>
<dbReference type="OrthoDB" id="7053337at2"/>
<accession>A0A1Y1SGI8</accession>
<evidence type="ECO:0000256" key="1">
    <source>
        <dbReference type="SAM" id="SignalP"/>
    </source>
</evidence>
<feature type="domain" description="Uncharacterized protein TP-0789" evidence="2">
    <location>
        <begin position="78"/>
        <end position="256"/>
    </location>
</feature>
<reference evidence="3 4" key="1">
    <citation type="submission" date="2013-04" db="EMBL/GenBank/DDBJ databases">
        <title>Oceanococcus atlanticus 22II-S10r2 Genome Sequencing.</title>
        <authorList>
            <person name="Lai Q."/>
            <person name="Li G."/>
            <person name="Shao Z."/>
        </authorList>
    </citation>
    <scope>NUCLEOTIDE SEQUENCE [LARGE SCALE GENOMIC DNA]</scope>
    <source>
        <strain evidence="3 4">22II-S10r2</strain>
    </source>
</reference>
<evidence type="ECO:0000313" key="3">
    <source>
        <dbReference type="EMBL" id="ORE88698.1"/>
    </source>
</evidence>
<evidence type="ECO:0000259" key="2">
    <source>
        <dbReference type="Pfam" id="PF17131"/>
    </source>
</evidence>
<keyword evidence="1" id="KW-0732">Signal</keyword>
<dbReference type="Proteomes" id="UP000192342">
    <property type="component" value="Unassembled WGS sequence"/>
</dbReference>
<name>A0A1Y1SGI8_9GAMM</name>
<dbReference type="Gene3D" id="2.50.20.10">
    <property type="entry name" value="Lipoprotein localisation LolA/LolB/LppX"/>
    <property type="match status" value="1"/>
</dbReference>
<keyword evidence="4" id="KW-1185">Reference proteome</keyword>
<organism evidence="3 4">
    <name type="scientific">Oceanococcus atlanticus</name>
    <dbReference type="NCBI Taxonomy" id="1317117"/>
    <lineage>
        <taxon>Bacteria</taxon>
        <taxon>Pseudomonadati</taxon>
        <taxon>Pseudomonadota</taxon>
        <taxon>Gammaproteobacteria</taxon>
        <taxon>Chromatiales</taxon>
        <taxon>Oceanococcaceae</taxon>
        <taxon>Oceanococcus</taxon>
    </lineage>
</organism>
<dbReference type="InterPro" id="IPR033399">
    <property type="entry name" value="TP_0789-like"/>
</dbReference>
<dbReference type="RefSeq" id="WP_146680110.1">
    <property type="nucleotide sequence ID" value="NZ_AQQV01000001.1"/>
</dbReference>
<dbReference type="Pfam" id="PF17131">
    <property type="entry name" value="LolA_like"/>
    <property type="match status" value="1"/>
</dbReference>
<gene>
    <name evidence="3" type="ORF">ATO7_02445</name>
</gene>
<feature type="chain" id="PRO_5012146617" description="Uncharacterized protein TP-0789 domain-containing protein" evidence="1">
    <location>
        <begin position="20"/>
        <end position="261"/>
    </location>
</feature>
<proteinExistence type="predicted"/>
<sequence length="261" mass="29065">MKILIVAVGIAWGVSDALAAEPATRTLQDIQACVQNNLPSTSLRQKVELKSTDPAGGRRELGAYLYALQDARQRLNLMLTVQSPPDLAGARYLLVEKADFDDIYVYLPAVRKTRRVMGAMRGQPLWGTDFSYEDLKYLQDGFGGHNTEHLGNGQSAGRAVHHLRIEPDAAAQSAYQSIEIDLDQRTCLLLEARFFDAAGLSKRMTSDPTQFSQVGESWVAGFVTMYDFSTETQSTMSLSEVVYDESFSRNRFNPQTFHLVN</sequence>
<dbReference type="STRING" id="1317117.ATO7_02445"/>
<protein>
    <recommendedName>
        <fullName evidence="2">Uncharacterized protein TP-0789 domain-containing protein</fullName>
    </recommendedName>
</protein>